<accession>A0AA40KAW0</accession>
<dbReference type="AlphaFoldDB" id="A0AA40KAW0"/>
<dbReference type="PANTHER" id="PTHR33112:SF16">
    <property type="entry name" value="HETEROKARYON INCOMPATIBILITY DOMAIN-CONTAINING PROTEIN"/>
    <property type="match status" value="1"/>
</dbReference>
<name>A0AA40KAW0_9PEZI</name>
<dbReference type="EMBL" id="JAUKUD010000002">
    <property type="protein sequence ID" value="KAK0752444.1"/>
    <property type="molecule type" value="Genomic_DNA"/>
</dbReference>
<dbReference type="Pfam" id="PF06985">
    <property type="entry name" value="HET"/>
    <property type="match status" value="1"/>
</dbReference>
<protein>
    <submittedName>
        <fullName evidence="2">Heterokaryon incompatibility protein-domain-containing protein</fullName>
    </submittedName>
</protein>
<feature type="domain" description="Heterokaryon incompatibility" evidence="1">
    <location>
        <begin position="204"/>
        <end position="358"/>
    </location>
</feature>
<dbReference type="InterPro" id="IPR010730">
    <property type="entry name" value="HET"/>
</dbReference>
<dbReference type="PANTHER" id="PTHR33112">
    <property type="entry name" value="DOMAIN PROTEIN, PUTATIVE-RELATED"/>
    <property type="match status" value="1"/>
</dbReference>
<reference evidence="2" key="1">
    <citation type="submission" date="2023-06" db="EMBL/GenBank/DDBJ databases">
        <title>Genome-scale phylogeny and comparative genomics of the fungal order Sordariales.</title>
        <authorList>
            <consortium name="Lawrence Berkeley National Laboratory"/>
            <person name="Hensen N."/>
            <person name="Bonometti L."/>
            <person name="Westerberg I."/>
            <person name="Brannstrom I.O."/>
            <person name="Guillou S."/>
            <person name="Cros-Aarteil S."/>
            <person name="Calhoun S."/>
            <person name="Haridas S."/>
            <person name="Kuo A."/>
            <person name="Mondo S."/>
            <person name="Pangilinan J."/>
            <person name="Riley R."/>
            <person name="LaButti K."/>
            <person name="Andreopoulos B."/>
            <person name="Lipzen A."/>
            <person name="Chen C."/>
            <person name="Yanf M."/>
            <person name="Daum C."/>
            <person name="Ng V."/>
            <person name="Clum A."/>
            <person name="Steindorff A."/>
            <person name="Ohm R."/>
            <person name="Martin F."/>
            <person name="Silar P."/>
            <person name="Natvig D."/>
            <person name="Lalanne C."/>
            <person name="Gautier V."/>
            <person name="Ament-velasquez S.L."/>
            <person name="Kruys A."/>
            <person name="Hutchinson M.I."/>
            <person name="Powell A.J."/>
            <person name="Barry K."/>
            <person name="Miller A.N."/>
            <person name="Grigoriev I.V."/>
            <person name="Debuchy R."/>
            <person name="Gladieux P."/>
            <person name="Thoren M.H."/>
            <person name="Johannesson H."/>
        </authorList>
    </citation>
    <scope>NUCLEOTIDE SEQUENCE</scope>
    <source>
        <strain evidence="2">SMH3187-1</strain>
    </source>
</reference>
<organism evidence="2 3">
    <name type="scientific">Schizothecium vesticola</name>
    <dbReference type="NCBI Taxonomy" id="314040"/>
    <lineage>
        <taxon>Eukaryota</taxon>
        <taxon>Fungi</taxon>
        <taxon>Dikarya</taxon>
        <taxon>Ascomycota</taxon>
        <taxon>Pezizomycotina</taxon>
        <taxon>Sordariomycetes</taxon>
        <taxon>Sordariomycetidae</taxon>
        <taxon>Sordariales</taxon>
        <taxon>Schizotheciaceae</taxon>
        <taxon>Schizothecium</taxon>
    </lineage>
</organism>
<evidence type="ECO:0000313" key="2">
    <source>
        <dbReference type="EMBL" id="KAK0752444.1"/>
    </source>
</evidence>
<evidence type="ECO:0000259" key="1">
    <source>
        <dbReference type="Pfam" id="PF06985"/>
    </source>
</evidence>
<gene>
    <name evidence="2" type="ORF">B0T18DRAFT_319855</name>
</gene>
<comment type="caution">
    <text evidence="2">The sequence shown here is derived from an EMBL/GenBank/DDBJ whole genome shotgun (WGS) entry which is preliminary data.</text>
</comment>
<sequence>MDCSADAGQDWCRAKANEYGQLQCRGCDVICSLMRWGEVQRRQDAAYQGTSQPRIFHSNYRELELCAVRSACDTCRVIQRAFLLSEITVAGSQNLEDPDEQWPVSVALRLDDAGDSLLLSIHTLAQAVVPLGKDKCPATCDPTRGERRLRADFHELRQVIRDCHDHHECSWKYRWSDRNPSWLLEILPGNHVRLVQRPASPVEYVVLSYSWGDPTTMPASEWARIKGAATKSKDGLPVLDRLQPFEQWNLPETMQDAIAITHSLGFRYLWIDSVCIPKGTNWDTEASLMHEVYGNAAFTLVASSSTKATDRMLHDRMAWRYRNKACKLRGKWLHNDHITLDHVRLGSPVAQRGWTLQEERLSPRILYWTGQRWHWSCPESQITELGDLESAPLPDVQKALSPPQRFLDVCRTGDERQLNDEWLDIVEAYSRRDLAHAKDRFLAISGLAVRFYNAKVEGGGRLATEAYLAGLWRDCLARHLAWTVERGANAEHTLQHIAPSWSWASLPLKVRAKTKHEFKQSEHFQFISSSPALPKTIDNKTCSQQVEELGRTVKTIEVRGRLRRFIAQDAQKVCWDDIEGKMSKRTGFHFSMLPGQSIFAVNADDGRIVSREAHRGELVGQLDYLAARPRSDEEKRNPGACLPDGMEKELMCLELGDSAMLLLHRIPDQPEGYRRVGICLGYSNRKGFFYGCETKAIRLC</sequence>
<dbReference type="Proteomes" id="UP001172155">
    <property type="component" value="Unassembled WGS sequence"/>
</dbReference>
<evidence type="ECO:0000313" key="3">
    <source>
        <dbReference type="Proteomes" id="UP001172155"/>
    </source>
</evidence>
<keyword evidence="3" id="KW-1185">Reference proteome</keyword>
<proteinExistence type="predicted"/>